<name>A0A1F6B3T1_9BACT</name>
<keyword evidence="8 9" id="KW-0131">Cell cycle</keyword>
<dbReference type="InterPro" id="IPR027417">
    <property type="entry name" value="P-loop_NTPase"/>
</dbReference>
<dbReference type="EMBL" id="MFJX01000004">
    <property type="protein sequence ID" value="OGG31575.1"/>
    <property type="molecule type" value="Genomic_DNA"/>
</dbReference>
<dbReference type="FunFam" id="3.40.50.300:FF:000056">
    <property type="entry name" value="Cell division ATP-binding protein FtsE"/>
    <property type="match status" value="1"/>
</dbReference>
<dbReference type="PANTHER" id="PTHR24220">
    <property type="entry name" value="IMPORT ATP-BINDING PROTEIN"/>
    <property type="match status" value="1"/>
</dbReference>
<comment type="subunit">
    <text evidence="9">Homodimer. Forms a membrane-associated complex with FtsX.</text>
</comment>
<sequence length="240" mass="26547">MIRFDNVSKHFAGHVSALADVTVEIQDGEFVFLIGPSGAGKTTFLRLLIRDMLPTKGTVYVDDWNVTTLPTPSIYLLRRRVGTVFQDFKLLMDRTVYENVALGLEILGKSSKEIETRVMDVLELVGLADKRNSFPLQLSAGEMQRTGIARAIVGGPSILLADEPTGNLDPQISWDILDILKEIHKIGTTVIMATHNVTIVNDLKKRTIALEHGKMVSDEQKGRYHVPARSKGKKDHAGNS</sequence>
<dbReference type="Gene3D" id="3.40.50.300">
    <property type="entry name" value="P-loop containing nucleotide triphosphate hydrolases"/>
    <property type="match status" value="1"/>
</dbReference>
<dbReference type="GO" id="GO:0016887">
    <property type="term" value="F:ATP hydrolysis activity"/>
    <property type="evidence" value="ECO:0007669"/>
    <property type="project" value="InterPro"/>
</dbReference>
<comment type="similarity">
    <text evidence="1 9">Belongs to the ABC transporter superfamily.</text>
</comment>
<evidence type="ECO:0000256" key="5">
    <source>
        <dbReference type="ARBA" id="ARBA00022741"/>
    </source>
</evidence>
<comment type="caution">
    <text evidence="12">The sequence shown here is derived from an EMBL/GenBank/DDBJ whole genome shotgun (WGS) entry which is preliminary data.</text>
</comment>
<dbReference type="NCBIfam" id="TIGR02673">
    <property type="entry name" value="FtsE"/>
    <property type="match status" value="1"/>
</dbReference>
<evidence type="ECO:0000256" key="4">
    <source>
        <dbReference type="ARBA" id="ARBA00022618"/>
    </source>
</evidence>
<dbReference type="InterPro" id="IPR003593">
    <property type="entry name" value="AAA+_ATPase"/>
</dbReference>
<keyword evidence="7 9" id="KW-0472">Membrane</keyword>
<evidence type="ECO:0000256" key="8">
    <source>
        <dbReference type="ARBA" id="ARBA00023306"/>
    </source>
</evidence>
<evidence type="ECO:0000256" key="6">
    <source>
        <dbReference type="ARBA" id="ARBA00022840"/>
    </source>
</evidence>
<dbReference type="InterPro" id="IPR015854">
    <property type="entry name" value="ABC_transpr_LolD-like"/>
</dbReference>
<comment type="function">
    <text evidence="9">Part of the ABC transporter FtsEX involved in cellular division.</text>
</comment>
<proteinExistence type="inferred from homology"/>
<dbReference type="SMART" id="SM00382">
    <property type="entry name" value="AAA"/>
    <property type="match status" value="1"/>
</dbReference>
<evidence type="ECO:0000256" key="10">
    <source>
        <dbReference type="SAM" id="MobiDB-lite"/>
    </source>
</evidence>
<keyword evidence="6 9" id="KW-0067">ATP-binding</keyword>
<evidence type="ECO:0000256" key="3">
    <source>
        <dbReference type="ARBA" id="ARBA00022475"/>
    </source>
</evidence>
<feature type="domain" description="ABC transporter" evidence="11">
    <location>
        <begin position="2"/>
        <end position="237"/>
    </location>
</feature>
<evidence type="ECO:0000313" key="13">
    <source>
        <dbReference type="Proteomes" id="UP000176450"/>
    </source>
</evidence>
<evidence type="ECO:0000256" key="9">
    <source>
        <dbReference type="RuleBase" id="RU365094"/>
    </source>
</evidence>
<feature type="compositionally biased region" description="Basic residues" evidence="10">
    <location>
        <begin position="223"/>
        <end position="234"/>
    </location>
</feature>
<dbReference type="GO" id="GO:0005886">
    <property type="term" value="C:plasma membrane"/>
    <property type="evidence" value="ECO:0007669"/>
    <property type="project" value="UniProtKB-SubCell"/>
</dbReference>
<evidence type="ECO:0000256" key="1">
    <source>
        <dbReference type="ARBA" id="ARBA00005417"/>
    </source>
</evidence>
<accession>A0A1F6B3T1</accession>
<evidence type="ECO:0000256" key="2">
    <source>
        <dbReference type="ARBA" id="ARBA00020019"/>
    </source>
</evidence>
<reference evidence="12 13" key="1">
    <citation type="journal article" date="2016" name="Nat. Commun.">
        <title>Thousands of microbial genomes shed light on interconnected biogeochemical processes in an aquifer system.</title>
        <authorList>
            <person name="Anantharaman K."/>
            <person name="Brown C.T."/>
            <person name="Hug L.A."/>
            <person name="Sharon I."/>
            <person name="Castelle C.J."/>
            <person name="Probst A.J."/>
            <person name="Thomas B.C."/>
            <person name="Singh A."/>
            <person name="Wilkins M.J."/>
            <person name="Karaoz U."/>
            <person name="Brodie E.L."/>
            <person name="Williams K.H."/>
            <person name="Hubbard S.S."/>
            <person name="Banfield J.F."/>
        </authorList>
    </citation>
    <scope>NUCLEOTIDE SEQUENCE [LARGE SCALE GENOMIC DNA]</scope>
</reference>
<dbReference type="GO" id="GO:0005524">
    <property type="term" value="F:ATP binding"/>
    <property type="evidence" value="ECO:0007669"/>
    <property type="project" value="UniProtKB-UniRule"/>
</dbReference>
<dbReference type="InterPro" id="IPR005286">
    <property type="entry name" value="Cell_div_FtsE"/>
</dbReference>
<keyword evidence="3 9" id="KW-1003">Cell membrane</keyword>
<dbReference type="Proteomes" id="UP000176450">
    <property type="component" value="Unassembled WGS sequence"/>
</dbReference>
<protein>
    <recommendedName>
        <fullName evidence="2 9">Cell division ATP-binding protein FtsE</fullName>
    </recommendedName>
</protein>
<keyword evidence="4 9" id="KW-0132">Cell division</keyword>
<evidence type="ECO:0000256" key="7">
    <source>
        <dbReference type="ARBA" id="ARBA00023136"/>
    </source>
</evidence>
<dbReference type="AlphaFoldDB" id="A0A1F6B3T1"/>
<evidence type="ECO:0000259" key="11">
    <source>
        <dbReference type="PROSITE" id="PS50893"/>
    </source>
</evidence>
<keyword evidence="5 9" id="KW-0547">Nucleotide-binding</keyword>
<dbReference type="Pfam" id="PF00005">
    <property type="entry name" value="ABC_tran"/>
    <property type="match status" value="1"/>
</dbReference>
<dbReference type="GO" id="GO:0022857">
    <property type="term" value="F:transmembrane transporter activity"/>
    <property type="evidence" value="ECO:0007669"/>
    <property type="project" value="TreeGrafter"/>
</dbReference>
<dbReference type="PANTHER" id="PTHR24220:SF470">
    <property type="entry name" value="CELL DIVISION ATP-BINDING PROTEIN FTSE"/>
    <property type="match status" value="1"/>
</dbReference>
<gene>
    <name evidence="9" type="primary">ftsE</name>
    <name evidence="12" type="ORF">A3A63_00385</name>
</gene>
<evidence type="ECO:0000313" key="12">
    <source>
        <dbReference type="EMBL" id="OGG31575.1"/>
    </source>
</evidence>
<feature type="region of interest" description="Disordered" evidence="10">
    <location>
        <begin position="214"/>
        <end position="240"/>
    </location>
</feature>
<dbReference type="PROSITE" id="PS50893">
    <property type="entry name" value="ABC_TRANSPORTER_2"/>
    <property type="match status" value="1"/>
</dbReference>
<comment type="subcellular location">
    <subcellularLocation>
        <location evidence="9">Cell membrane</location>
        <topology evidence="9">Peripheral membrane protein</topology>
        <orientation evidence="9">Cytoplasmic side</orientation>
    </subcellularLocation>
</comment>
<organism evidence="12 13">
    <name type="scientific">Candidatus Gottesmanbacteria bacterium RIFCSPLOWO2_01_FULL_46_9</name>
    <dbReference type="NCBI Taxonomy" id="1798394"/>
    <lineage>
        <taxon>Bacteria</taxon>
        <taxon>Candidatus Gottesmaniibacteriota</taxon>
    </lineage>
</organism>
<dbReference type="SUPFAM" id="SSF52540">
    <property type="entry name" value="P-loop containing nucleoside triphosphate hydrolases"/>
    <property type="match status" value="1"/>
</dbReference>
<dbReference type="InterPro" id="IPR003439">
    <property type="entry name" value="ABC_transporter-like_ATP-bd"/>
</dbReference>
<dbReference type="GO" id="GO:0051301">
    <property type="term" value="P:cell division"/>
    <property type="evidence" value="ECO:0007669"/>
    <property type="project" value="UniProtKB-UniRule"/>
</dbReference>